<keyword evidence="3" id="KW-0732">Signal</keyword>
<protein>
    <submittedName>
        <fullName evidence="4 5">Uncharacterized protein</fullName>
    </submittedName>
</protein>
<name>L1JNN1_GUITC</name>
<keyword evidence="1" id="KW-0324">Glycolysis</keyword>
<reference evidence="5" key="3">
    <citation type="submission" date="2016-03" db="UniProtKB">
        <authorList>
            <consortium name="EnsemblProtists"/>
        </authorList>
    </citation>
    <scope>IDENTIFICATION</scope>
</reference>
<dbReference type="RefSeq" id="XP_005836668.1">
    <property type="nucleotide sequence ID" value="XM_005836611.1"/>
</dbReference>
<evidence type="ECO:0000313" key="6">
    <source>
        <dbReference type="Proteomes" id="UP000011087"/>
    </source>
</evidence>
<dbReference type="GO" id="GO:0005737">
    <property type="term" value="C:cytoplasm"/>
    <property type="evidence" value="ECO:0007669"/>
    <property type="project" value="TreeGrafter"/>
</dbReference>
<dbReference type="Proteomes" id="UP000011087">
    <property type="component" value="Unassembled WGS sequence"/>
</dbReference>
<dbReference type="AlphaFoldDB" id="L1JNN1"/>
<dbReference type="InterPro" id="IPR001345">
    <property type="entry name" value="PG/BPGM_mutase_AS"/>
</dbReference>
<accession>L1JNN1</accession>
<evidence type="ECO:0000313" key="5">
    <source>
        <dbReference type="EnsemblProtists" id="EKX49688"/>
    </source>
</evidence>
<dbReference type="CDD" id="cd07067">
    <property type="entry name" value="HP_PGM_like"/>
    <property type="match status" value="1"/>
</dbReference>
<dbReference type="SMART" id="SM00855">
    <property type="entry name" value="PGAM"/>
    <property type="match status" value="1"/>
</dbReference>
<dbReference type="HOGENOM" id="CLU_859063_0_0_1"/>
<dbReference type="SUPFAM" id="SSF53254">
    <property type="entry name" value="Phosphoglycerate mutase-like"/>
    <property type="match status" value="1"/>
</dbReference>
<dbReference type="PANTHER" id="PTHR48100">
    <property type="entry name" value="BROAD-SPECIFICITY PHOSPHATASE YOR283W-RELATED"/>
    <property type="match status" value="1"/>
</dbReference>
<dbReference type="OrthoDB" id="496981at2759"/>
<dbReference type="eggNOG" id="ENOG502SD7N">
    <property type="taxonomic scope" value="Eukaryota"/>
</dbReference>
<dbReference type="GeneID" id="17306375"/>
<feature type="chain" id="PRO_5008771562" evidence="3">
    <location>
        <begin position="17"/>
        <end position="324"/>
    </location>
</feature>
<evidence type="ECO:0000256" key="2">
    <source>
        <dbReference type="ARBA" id="ARBA00023235"/>
    </source>
</evidence>
<proteinExistence type="predicted"/>
<dbReference type="OMA" id="HAESRWN"/>
<evidence type="ECO:0000313" key="4">
    <source>
        <dbReference type="EMBL" id="EKX49688.1"/>
    </source>
</evidence>
<gene>
    <name evidence="4" type="ORF">GUITHDRAFT_135860</name>
</gene>
<dbReference type="GO" id="GO:0016791">
    <property type="term" value="F:phosphatase activity"/>
    <property type="evidence" value="ECO:0007669"/>
    <property type="project" value="TreeGrafter"/>
</dbReference>
<organism evidence="4">
    <name type="scientific">Guillardia theta (strain CCMP2712)</name>
    <name type="common">Cryptophyte</name>
    <dbReference type="NCBI Taxonomy" id="905079"/>
    <lineage>
        <taxon>Eukaryota</taxon>
        <taxon>Cryptophyceae</taxon>
        <taxon>Pyrenomonadales</taxon>
        <taxon>Geminigeraceae</taxon>
        <taxon>Guillardia</taxon>
    </lineage>
</organism>
<dbReference type="InterPro" id="IPR013078">
    <property type="entry name" value="His_Pase_superF_clade-1"/>
</dbReference>
<reference evidence="4 6" key="1">
    <citation type="journal article" date="2012" name="Nature">
        <title>Algal genomes reveal evolutionary mosaicism and the fate of nucleomorphs.</title>
        <authorList>
            <consortium name="DOE Joint Genome Institute"/>
            <person name="Curtis B.A."/>
            <person name="Tanifuji G."/>
            <person name="Burki F."/>
            <person name="Gruber A."/>
            <person name="Irimia M."/>
            <person name="Maruyama S."/>
            <person name="Arias M.C."/>
            <person name="Ball S.G."/>
            <person name="Gile G.H."/>
            <person name="Hirakawa Y."/>
            <person name="Hopkins J.F."/>
            <person name="Kuo A."/>
            <person name="Rensing S.A."/>
            <person name="Schmutz J."/>
            <person name="Symeonidi A."/>
            <person name="Elias M."/>
            <person name="Eveleigh R.J."/>
            <person name="Herman E.K."/>
            <person name="Klute M.J."/>
            <person name="Nakayama T."/>
            <person name="Obornik M."/>
            <person name="Reyes-Prieto A."/>
            <person name="Armbrust E.V."/>
            <person name="Aves S.J."/>
            <person name="Beiko R.G."/>
            <person name="Coutinho P."/>
            <person name="Dacks J.B."/>
            <person name="Durnford D.G."/>
            <person name="Fast N.M."/>
            <person name="Green B.R."/>
            <person name="Grisdale C.J."/>
            <person name="Hempel F."/>
            <person name="Henrissat B."/>
            <person name="Hoppner M.P."/>
            <person name="Ishida K."/>
            <person name="Kim E."/>
            <person name="Koreny L."/>
            <person name="Kroth P.G."/>
            <person name="Liu Y."/>
            <person name="Malik S.B."/>
            <person name="Maier U.G."/>
            <person name="McRose D."/>
            <person name="Mock T."/>
            <person name="Neilson J.A."/>
            <person name="Onodera N.T."/>
            <person name="Poole A.M."/>
            <person name="Pritham E.J."/>
            <person name="Richards T.A."/>
            <person name="Rocap G."/>
            <person name="Roy S.W."/>
            <person name="Sarai C."/>
            <person name="Schaack S."/>
            <person name="Shirato S."/>
            <person name="Slamovits C.H."/>
            <person name="Spencer D.F."/>
            <person name="Suzuki S."/>
            <person name="Worden A.Z."/>
            <person name="Zauner S."/>
            <person name="Barry K."/>
            <person name="Bell C."/>
            <person name="Bharti A.K."/>
            <person name="Crow J.A."/>
            <person name="Grimwood J."/>
            <person name="Kramer R."/>
            <person name="Lindquist E."/>
            <person name="Lucas S."/>
            <person name="Salamov A."/>
            <person name="McFadden G.I."/>
            <person name="Lane C.E."/>
            <person name="Keeling P.J."/>
            <person name="Gray M.W."/>
            <person name="Grigoriev I.V."/>
            <person name="Archibald J.M."/>
        </authorList>
    </citation>
    <scope>NUCLEOTIDE SEQUENCE</scope>
    <source>
        <strain evidence="4 6">CCMP2712</strain>
    </source>
</reference>
<keyword evidence="6" id="KW-1185">Reference proteome</keyword>
<feature type="signal peptide" evidence="3">
    <location>
        <begin position="1"/>
        <end position="16"/>
    </location>
</feature>
<evidence type="ECO:0000256" key="3">
    <source>
        <dbReference type="SAM" id="SignalP"/>
    </source>
</evidence>
<dbReference type="EMBL" id="JH992981">
    <property type="protein sequence ID" value="EKX49688.1"/>
    <property type="molecule type" value="Genomic_DNA"/>
</dbReference>
<dbReference type="PROSITE" id="PS00175">
    <property type="entry name" value="PG_MUTASE"/>
    <property type="match status" value="1"/>
</dbReference>
<keyword evidence="2" id="KW-0413">Isomerase</keyword>
<reference evidence="6" key="2">
    <citation type="submission" date="2012-11" db="EMBL/GenBank/DDBJ databases">
        <authorList>
            <person name="Kuo A."/>
            <person name="Curtis B.A."/>
            <person name="Tanifuji G."/>
            <person name="Burki F."/>
            <person name="Gruber A."/>
            <person name="Irimia M."/>
            <person name="Maruyama S."/>
            <person name="Arias M.C."/>
            <person name="Ball S.G."/>
            <person name="Gile G.H."/>
            <person name="Hirakawa Y."/>
            <person name="Hopkins J.F."/>
            <person name="Rensing S.A."/>
            <person name="Schmutz J."/>
            <person name="Symeonidi A."/>
            <person name="Elias M."/>
            <person name="Eveleigh R.J."/>
            <person name="Herman E.K."/>
            <person name="Klute M.J."/>
            <person name="Nakayama T."/>
            <person name="Obornik M."/>
            <person name="Reyes-Prieto A."/>
            <person name="Armbrust E.V."/>
            <person name="Aves S.J."/>
            <person name="Beiko R.G."/>
            <person name="Coutinho P."/>
            <person name="Dacks J.B."/>
            <person name="Durnford D.G."/>
            <person name="Fast N.M."/>
            <person name="Green B.R."/>
            <person name="Grisdale C."/>
            <person name="Hempe F."/>
            <person name="Henrissat B."/>
            <person name="Hoppner M.P."/>
            <person name="Ishida K.-I."/>
            <person name="Kim E."/>
            <person name="Koreny L."/>
            <person name="Kroth P.G."/>
            <person name="Liu Y."/>
            <person name="Malik S.-B."/>
            <person name="Maier U.G."/>
            <person name="McRose D."/>
            <person name="Mock T."/>
            <person name="Neilson J.A."/>
            <person name="Onodera N.T."/>
            <person name="Poole A.M."/>
            <person name="Pritham E.J."/>
            <person name="Richards T.A."/>
            <person name="Rocap G."/>
            <person name="Roy S.W."/>
            <person name="Sarai C."/>
            <person name="Schaack S."/>
            <person name="Shirato S."/>
            <person name="Slamovits C.H."/>
            <person name="Spencer D.F."/>
            <person name="Suzuki S."/>
            <person name="Worden A.Z."/>
            <person name="Zauner S."/>
            <person name="Barry K."/>
            <person name="Bell C."/>
            <person name="Bharti A.K."/>
            <person name="Crow J.A."/>
            <person name="Grimwood J."/>
            <person name="Kramer R."/>
            <person name="Lindquist E."/>
            <person name="Lucas S."/>
            <person name="Salamov A."/>
            <person name="McFadden G.I."/>
            <person name="Lane C.E."/>
            <person name="Keeling P.J."/>
            <person name="Gray M.W."/>
            <person name="Grigoriev I.V."/>
            <person name="Archibald J.M."/>
        </authorList>
    </citation>
    <scope>NUCLEOTIDE SEQUENCE</scope>
    <source>
        <strain evidence="6">CCMP2712</strain>
    </source>
</reference>
<dbReference type="PaxDb" id="55529-EKX49688"/>
<evidence type="ECO:0000256" key="1">
    <source>
        <dbReference type="ARBA" id="ARBA00023152"/>
    </source>
</evidence>
<dbReference type="EnsemblProtists" id="EKX49688">
    <property type="protein sequence ID" value="EKX49688"/>
    <property type="gene ID" value="GUITHDRAFT_135860"/>
</dbReference>
<dbReference type="InterPro" id="IPR029033">
    <property type="entry name" value="His_PPase_superfam"/>
</dbReference>
<dbReference type="Gene3D" id="3.40.50.1240">
    <property type="entry name" value="Phosphoglycerate mutase-like"/>
    <property type="match status" value="1"/>
</dbReference>
<sequence length="324" mass="35855">MFQVVILFFCCFLSAASMTPDVTLYLIRHGESRQNVAIRNFDIGAMFREQDHGLSLRGAEQCVHLASRLESMMRNARDREEECKTDAKRLSDPTTRIFSSSLTRAVETSILALTPLPGIRHGVQLMPDARERASCVPGLSYDCVALPRGQVASRALAELENLSAEEELPKHVTHACKEACQALADGSIQLDVSRVPAASSRWISSIEVDSSVDERIERLVRDLREQARSSDSRAAVCVGHSMLFLRLFKRHWAKAAKLHRGASADFFRSPLGRTLQTHALANCAIIAVDLDKDGRVVHARLLCDSGFRDGIIDSAKDVAAWKKS</sequence>
<dbReference type="KEGG" id="gtt:GUITHDRAFT_135860"/>
<dbReference type="PANTHER" id="PTHR48100:SF1">
    <property type="entry name" value="HISTIDINE PHOSPHATASE FAMILY PROTEIN-RELATED"/>
    <property type="match status" value="1"/>
</dbReference>
<dbReference type="InterPro" id="IPR050275">
    <property type="entry name" value="PGM_Phosphatase"/>
</dbReference>